<name>A0ABW2AJ18_9MICO</name>
<evidence type="ECO:0000313" key="1">
    <source>
        <dbReference type="EMBL" id="MFC6706820.1"/>
    </source>
</evidence>
<dbReference type="RefSeq" id="WP_382403503.1">
    <property type="nucleotide sequence ID" value="NZ_JBHSWH010000001.1"/>
</dbReference>
<gene>
    <name evidence="1" type="ORF">ACFQDH_16545</name>
</gene>
<sequence length="133" mass="14436">MQTSRFGFVPADRDLTVKDGATTFLRADGLRKSPVSYLDFTVDGDRVLNYLTATVGAPLDKVGVVGEEWPIETGAALERLLGLTSPDLGSEGVSLYDCPECAGRDCGVITTRLDVDAATVTWRFDRTAVRIHR</sequence>
<reference evidence="2" key="1">
    <citation type="journal article" date="2019" name="Int. J. Syst. Evol. Microbiol.">
        <title>The Global Catalogue of Microorganisms (GCM) 10K type strain sequencing project: providing services to taxonomists for standard genome sequencing and annotation.</title>
        <authorList>
            <consortium name="The Broad Institute Genomics Platform"/>
            <consortium name="The Broad Institute Genome Sequencing Center for Infectious Disease"/>
            <person name="Wu L."/>
            <person name="Ma J."/>
        </authorList>
    </citation>
    <scope>NUCLEOTIDE SEQUENCE [LARGE SCALE GENOMIC DNA]</scope>
    <source>
        <strain evidence="2">CCUG 58127</strain>
    </source>
</reference>
<evidence type="ECO:0000313" key="2">
    <source>
        <dbReference type="Proteomes" id="UP001596298"/>
    </source>
</evidence>
<organism evidence="1 2">
    <name type="scientific">Flexivirga alba</name>
    <dbReference type="NCBI Taxonomy" id="702742"/>
    <lineage>
        <taxon>Bacteria</taxon>
        <taxon>Bacillati</taxon>
        <taxon>Actinomycetota</taxon>
        <taxon>Actinomycetes</taxon>
        <taxon>Micrococcales</taxon>
        <taxon>Dermacoccaceae</taxon>
        <taxon>Flexivirga</taxon>
    </lineage>
</organism>
<keyword evidence="2" id="KW-1185">Reference proteome</keyword>
<protein>
    <submittedName>
        <fullName evidence="1">Uncharacterized protein</fullName>
    </submittedName>
</protein>
<proteinExistence type="predicted"/>
<accession>A0ABW2AJ18</accession>
<dbReference type="EMBL" id="JBHSWH010000001">
    <property type="protein sequence ID" value="MFC6706820.1"/>
    <property type="molecule type" value="Genomic_DNA"/>
</dbReference>
<comment type="caution">
    <text evidence="1">The sequence shown here is derived from an EMBL/GenBank/DDBJ whole genome shotgun (WGS) entry which is preliminary data.</text>
</comment>
<dbReference type="Proteomes" id="UP001596298">
    <property type="component" value="Unassembled WGS sequence"/>
</dbReference>